<evidence type="ECO:0000313" key="1">
    <source>
        <dbReference type="EMBL" id="OUQ10903.1"/>
    </source>
</evidence>
<dbReference type="EMBL" id="NFLC01000006">
    <property type="protein sequence ID" value="OUQ10903.1"/>
    <property type="molecule type" value="Genomic_DNA"/>
</dbReference>
<organism evidence="1 2">
    <name type="scientific">Enterococcus cecorum</name>
    <dbReference type="NCBI Taxonomy" id="44008"/>
    <lineage>
        <taxon>Bacteria</taxon>
        <taxon>Bacillati</taxon>
        <taxon>Bacillota</taxon>
        <taxon>Bacilli</taxon>
        <taxon>Lactobacillales</taxon>
        <taxon>Enterococcaceae</taxon>
        <taxon>Enterococcus</taxon>
    </lineage>
</organism>
<dbReference type="AlphaFoldDB" id="A0A1Y4R317"/>
<name>A0A1Y4R317_9ENTE</name>
<gene>
    <name evidence="1" type="ORF">B5E88_04190</name>
</gene>
<dbReference type="RefSeq" id="WP_047334903.1">
    <property type="nucleotide sequence ID" value="NZ_CP010061.1"/>
</dbReference>
<protein>
    <submittedName>
        <fullName evidence="1">Uncharacterized protein</fullName>
    </submittedName>
</protein>
<comment type="caution">
    <text evidence="1">The sequence shown here is derived from an EMBL/GenBank/DDBJ whole genome shotgun (WGS) entry which is preliminary data.</text>
</comment>
<dbReference type="Proteomes" id="UP000196074">
    <property type="component" value="Unassembled WGS sequence"/>
</dbReference>
<reference evidence="2" key="1">
    <citation type="submission" date="2017-04" db="EMBL/GenBank/DDBJ databases">
        <title>Function of individual gut microbiota members based on whole genome sequencing of pure cultures obtained from chicken caecum.</title>
        <authorList>
            <person name="Medvecky M."/>
            <person name="Cejkova D."/>
            <person name="Polansky O."/>
            <person name="Karasova D."/>
            <person name="Kubasova T."/>
            <person name="Cizek A."/>
            <person name="Rychlik I."/>
        </authorList>
    </citation>
    <scope>NUCLEOTIDE SEQUENCE [LARGE SCALE GENOMIC DNA]</scope>
    <source>
        <strain evidence="2">An144</strain>
    </source>
</reference>
<evidence type="ECO:0000313" key="2">
    <source>
        <dbReference type="Proteomes" id="UP000196074"/>
    </source>
</evidence>
<proteinExistence type="predicted"/>
<sequence>MPNNQLNFPNIQMSYETENQLFSNFVPFLSLKAHLAIQRKNQQNAIEWLAKEFQIAETNLDVLPTQADYQTLIAVQVYQQLFIQHKDCIYIRGIDYCTTWQIRQLLLKLKQISRHYHKQIIILTHNLTLLNYHE</sequence>
<accession>A0A1Y4R317</accession>